<dbReference type="PANTHER" id="PTHR38097">
    <property type="match status" value="1"/>
</dbReference>
<dbReference type="GO" id="GO:0032993">
    <property type="term" value="C:protein-DNA complex"/>
    <property type="evidence" value="ECO:0007669"/>
    <property type="project" value="TreeGrafter"/>
</dbReference>
<dbReference type="Gene3D" id="4.10.430.10">
    <property type="entry name" value="Histone-like protein H-NS, C-terminal domain"/>
    <property type="match status" value="1"/>
</dbReference>
<dbReference type="GO" id="GO:0000976">
    <property type="term" value="F:transcription cis-regulatory region binding"/>
    <property type="evidence" value="ECO:0007669"/>
    <property type="project" value="TreeGrafter"/>
</dbReference>
<dbReference type="GO" id="GO:0005829">
    <property type="term" value="C:cytosol"/>
    <property type="evidence" value="ECO:0007669"/>
    <property type="project" value="TreeGrafter"/>
</dbReference>
<evidence type="ECO:0000256" key="3">
    <source>
        <dbReference type="ARBA" id="ARBA00022490"/>
    </source>
</evidence>
<evidence type="ECO:0000256" key="2">
    <source>
        <dbReference type="ARBA" id="ARBA00010610"/>
    </source>
</evidence>
<name>A0A1Y2JCP8_BRAJP</name>
<feature type="domain" description="DNA-binding protein H-NS-like C-terminal" evidence="6">
    <location>
        <begin position="66"/>
        <end position="111"/>
    </location>
</feature>
<dbReference type="SUPFAM" id="SSF81273">
    <property type="entry name" value="H-NS histone-like proteins"/>
    <property type="match status" value="1"/>
</dbReference>
<evidence type="ECO:0000256" key="1">
    <source>
        <dbReference type="ARBA" id="ARBA00004453"/>
    </source>
</evidence>
<evidence type="ECO:0000313" key="8">
    <source>
        <dbReference type="Proteomes" id="UP000193335"/>
    </source>
</evidence>
<gene>
    <name evidence="7" type="ORF">BSZ19_37730</name>
</gene>
<evidence type="ECO:0000256" key="5">
    <source>
        <dbReference type="SAM" id="MobiDB-lite"/>
    </source>
</evidence>
<dbReference type="InterPro" id="IPR037150">
    <property type="entry name" value="H-NS_C_dom_sf"/>
</dbReference>
<feature type="compositionally biased region" description="Polar residues" evidence="5">
    <location>
        <begin position="77"/>
        <end position="86"/>
    </location>
</feature>
<dbReference type="SMART" id="SM00528">
    <property type="entry name" value="HNS"/>
    <property type="match status" value="1"/>
</dbReference>
<dbReference type="Pfam" id="PF00816">
    <property type="entry name" value="Histone_HNS"/>
    <property type="match status" value="1"/>
</dbReference>
<dbReference type="InterPro" id="IPR027444">
    <property type="entry name" value="H-NS_C_dom"/>
</dbReference>
<dbReference type="Proteomes" id="UP000193335">
    <property type="component" value="Unassembled WGS sequence"/>
</dbReference>
<sequence length="125" mass="14284">MRPSTFDLKSLSIDELWKLHEEVCSILSDRILLEKQGLEERLAKLSGGAQIEKPRISGRPLKANDRRKYPPVLPKYQNPNDPSETWSGRGKQPKWLVPHLKAGRKLVDFLISTNKRNATGRRKSA</sequence>
<comment type="similarity">
    <text evidence="2">Belongs to the histone-like protein H-NS family.</text>
</comment>
<evidence type="ECO:0000259" key="6">
    <source>
        <dbReference type="SMART" id="SM00528"/>
    </source>
</evidence>
<evidence type="ECO:0000313" key="7">
    <source>
        <dbReference type="EMBL" id="OSJ25692.1"/>
    </source>
</evidence>
<keyword evidence="4" id="KW-0238">DNA-binding</keyword>
<organism evidence="7 8">
    <name type="scientific">Bradyrhizobium japonicum</name>
    <dbReference type="NCBI Taxonomy" id="375"/>
    <lineage>
        <taxon>Bacteria</taxon>
        <taxon>Pseudomonadati</taxon>
        <taxon>Pseudomonadota</taxon>
        <taxon>Alphaproteobacteria</taxon>
        <taxon>Hyphomicrobiales</taxon>
        <taxon>Nitrobacteraceae</taxon>
        <taxon>Bradyrhizobium</taxon>
    </lineage>
</organism>
<evidence type="ECO:0000256" key="4">
    <source>
        <dbReference type="ARBA" id="ARBA00023125"/>
    </source>
</evidence>
<dbReference type="GO" id="GO:0003680">
    <property type="term" value="F:minor groove of adenine-thymine-rich DNA binding"/>
    <property type="evidence" value="ECO:0007669"/>
    <property type="project" value="TreeGrafter"/>
</dbReference>
<dbReference type="EMBL" id="NAFL01000279">
    <property type="protein sequence ID" value="OSJ25692.1"/>
    <property type="molecule type" value="Genomic_DNA"/>
</dbReference>
<dbReference type="PANTHER" id="PTHR38097:SF2">
    <property type="entry name" value="DNA-BINDING PROTEIN STPA"/>
    <property type="match status" value="1"/>
</dbReference>
<accession>A0A1Y2JCP8</accession>
<comment type="caution">
    <text evidence="7">The sequence shown here is derived from an EMBL/GenBank/DDBJ whole genome shotgun (WGS) entry which is preliminary data.</text>
</comment>
<dbReference type="GO" id="GO:0003681">
    <property type="term" value="F:bent DNA binding"/>
    <property type="evidence" value="ECO:0007669"/>
    <property type="project" value="TreeGrafter"/>
</dbReference>
<dbReference type="GO" id="GO:0009295">
    <property type="term" value="C:nucleoid"/>
    <property type="evidence" value="ECO:0007669"/>
    <property type="project" value="UniProtKB-SubCell"/>
</dbReference>
<protein>
    <recommendedName>
        <fullName evidence="6">DNA-binding protein H-NS-like C-terminal domain-containing protein</fullName>
    </recommendedName>
</protein>
<dbReference type="AlphaFoldDB" id="A0A1Y2JCP8"/>
<feature type="region of interest" description="Disordered" evidence="5">
    <location>
        <begin position="53"/>
        <end position="92"/>
    </location>
</feature>
<reference evidence="7 8" key="1">
    <citation type="submission" date="2017-03" db="EMBL/GenBank/DDBJ databases">
        <title>Whole genome sequences of fourteen strains of Bradyrhizobium canariense and one strain of Bradyrhizobium japonicum isolated from Lupinus (Papilionoideae: Genisteae) species in Algeria.</title>
        <authorList>
            <person name="Crovadore J."/>
            <person name="Chekireb D."/>
            <person name="Brachmann A."/>
            <person name="Chablais R."/>
            <person name="Cochard B."/>
            <person name="Lefort F."/>
        </authorList>
    </citation>
    <scope>NUCLEOTIDE SEQUENCE [LARGE SCALE GENOMIC DNA]</scope>
    <source>
        <strain evidence="7 8">UBMA197</strain>
    </source>
</reference>
<dbReference type="RefSeq" id="WP_084795188.1">
    <property type="nucleotide sequence ID" value="NZ_NAFL01000279.1"/>
</dbReference>
<proteinExistence type="inferred from homology"/>
<comment type="subcellular location">
    <subcellularLocation>
        <location evidence="1">Cytoplasm</location>
        <location evidence="1">Nucleoid</location>
    </subcellularLocation>
</comment>
<dbReference type="GO" id="GO:0001217">
    <property type="term" value="F:DNA-binding transcription repressor activity"/>
    <property type="evidence" value="ECO:0007669"/>
    <property type="project" value="TreeGrafter"/>
</dbReference>
<keyword evidence="3" id="KW-0963">Cytoplasm</keyword>